<dbReference type="RefSeq" id="WP_285971465.1">
    <property type="nucleotide sequence ID" value="NZ_CP127294.1"/>
</dbReference>
<reference evidence="1 2" key="1">
    <citation type="submission" date="2023-06" db="EMBL/GenBank/DDBJ databases">
        <authorList>
            <person name="Oyuntsetseg B."/>
            <person name="Kim S.B."/>
        </authorList>
    </citation>
    <scope>NUCLEOTIDE SEQUENCE [LARGE SCALE GENOMIC DNA]</scope>
    <source>
        <strain evidence="1 2">2-15</strain>
    </source>
</reference>
<gene>
    <name evidence="1" type="ORF">QRX50_08840</name>
</gene>
<evidence type="ECO:0000313" key="2">
    <source>
        <dbReference type="Proteomes" id="UP001236014"/>
    </source>
</evidence>
<dbReference type="Proteomes" id="UP001236014">
    <property type="component" value="Chromosome"/>
</dbReference>
<protein>
    <submittedName>
        <fullName evidence="1">Uncharacterized protein</fullName>
    </submittedName>
</protein>
<dbReference type="EMBL" id="CP127294">
    <property type="protein sequence ID" value="WIX80850.1"/>
    <property type="molecule type" value="Genomic_DNA"/>
</dbReference>
<proteinExistence type="predicted"/>
<dbReference type="KEGG" id="acab:QRX50_08840"/>
<keyword evidence="2" id="KW-1185">Reference proteome</keyword>
<evidence type="ECO:0000313" key="1">
    <source>
        <dbReference type="EMBL" id="WIX80850.1"/>
    </source>
</evidence>
<dbReference type="AlphaFoldDB" id="A0A9Y2IKH7"/>
<name>A0A9Y2IKH7_9PSEU</name>
<accession>A0A9Y2IKH7</accession>
<sequence>MTELIRRTGAEVERRPLEKAVELAATAHRKVVVKRQEIRVALNIAEVTAEAEIRADRRRR</sequence>
<organism evidence="1 2">
    <name type="scientific">Amycolatopsis carbonis</name>
    <dbReference type="NCBI Taxonomy" id="715471"/>
    <lineage>
        <taxon>Bacteria</taxon>
        <taxon>Bacillati</taxon>
        <taxon>Actinomycetota</taxon>
        <taxon>Actinomycetes</taxon>
        <taxon>Pseudonocardiales</taxon>
        <taxon>Pseudonocardiaceae</taxon>
        <taxon>Amycolatopsis</taxon>
    </lineage>
</organism>